<dbReference type="VEuPathDB" id="FungiDB:C8Q69DRAFT_475891"/>
<dbReference type="GeneID" id="39600500"/>
<dbReference type="Gene3D" id="2.170.260.10">
    <property type="entry name" value="paz domain"/>
    <property type="match status" value="1"/>
</dbReference>
<feature type="domain" description="PAZ" evidence="2">
    <location>
        <begin position="335"/>
        <end position="465"/>
    </location>
</feature>
<evidence type="ECO:0000313" key="5">
    <source>
        <dbReference type="Proteomes" id="UP000283841"/>
    </source>
</evidence>
<dbReference type="SUPFAM" id="SSF101690">
    <property type="entry name" value="PAZ domain"/>
    <property type="match status" value="1"/>
</dbReference>
<dbReference type="InterPro" id="IPR045246">
    <property type="entry name" value="Piwi_ago-like"/>
</dbReference>
<dbReference type="Pfam" id="PF08699">
    <property type="entry name" value="ArgoL1"/>
    <property type="match status" value="1"/>
</dbReference>
<evidence type="ECO:0000313" key="4">
    <source>
        <dbReference type="EMBL" id="RWQ93313.1"/>
    </source>
</evidence>
<dbReference type="PANTHER" id="PTHR22891">
    <property type="entry name" value="EUKARYOTIC TRANSLATION INITIATION FACTOR 2C"/>
    <property type="match status" value="1"/>
</dbReference>
<evidence type="ECO:0000259" key="2">
    <source>
        <dbReference type="PROSITE" id="PS50821"/>
    </source>
</evidence>
<dbReference type="PROSITE" id="PS50822">
    <property type="entry name" value="PIWI"/>
    <property type="match status" value="1"/>
</dbReference>
<dbReference type="InterPro" id="IPR012337">
    <property type="entry name" value="RNaseH-like_sf"/>
</dbReference>
<dbReference type="EMBL" id="RCNU01000010">
    <property type="protein sequence ID" value="RWQ93313.1"/>
    <property type="molecule type" value="Genomic_DNA"/>
</dbReference>
<evidence type="ECO:0000259" key="3">
    <source>
        <dbReference type="PROSITE" id="PS50822"/>
    </source>
</evidence>
<dbReference type="Pfam" id="PF16488">
    <property type="entry name" value="ArgoL2"/>
    <property type="match status" value="1"/>
</dbReference>
<dbReference type="AlphaFoldDB" id="A0A443HNC2"/>
<dbReference type="Proteomes" id="UP000283841">
    <property type="component" value="Unassembled WGS sequence"/>
</dbReference>
<dbReference type="PROSITE" id="PS50821">
    <property type="entry name" value="PAZ"/>
    <property type="match status" value="1"/>
</dbReference>
<accession>A0A443HNC2</accession>
<dbReference type="InterPro" id="IPR003100">
    <property type="entry name" value="PAZ_dom"/>
</dbReference>
<dbReference type="RefSeq" id="XP_028482958.1">
    <property type="nucleotide sequence ID" value="XM_028631223.1"/>
</dbReference>
<dbReference type="SMART" id="SM00950">
    <property type="entry name" value="Piwi"/>
    <property type="match status" value="1"/>
</dbReference>
<sequence>MSGNPKRGGRGQSRGGGRGDFNLPIHSGRGGGRGRGGDRGGRGRGRGAPVEVYSANAPVPVDAKAAQVETQTEKAIKQEPKALRVQLPLRPGYGTQGRPVELWANHLHLMPKGDLILHRYSVDIVLDAGSRQPAGKKLRRLVQLLLQEHFGQYDRQIATDFKSTLVSRQKLDLDNNGYQVRYRSEDEDEAADNAPLYRMRVQPTGTLTVAQLIDYLSSSNVSAVLNSKEEIIQALNIVLGHTARAAPNVTSVGSSKHYPLARSTEEKFDLGAGLIAVRGFLMSVRAATARLLVNVQVKHAAFYQEGPLEQLMQAYMVANPSKVKLASFLNKLSVNVTHIVRKNKAGQLIPRIKVICGLAMRDDGRNQAHPPIVPSFGAGPKEVQFFIGDENQSPSSGPSGKGKKKGKNPPKAGPEPPSQEGYISVYDFFRRSYNIQLRHTDLPVVNVGSRENPTYLPAEVCEVRAGQAANAKLSSRQTQNMIRFAVRRPVDNAQSIVTSGVSLLGFNSANPTLNAFGVNVNPILITVPGRVLNSPDVRYGNKSISTRSGSWNMSEVQFATKSTLTSWTYLRISFPDATESPWKSVAEFQKTFEEFTKILQKSGVVTGMAVQGMDITVDPDNPQATIDNAIGLFARSKIRAPPKMLLVILPDTTAAVYNRVKYACDVKEGLLNVCVIASKFAENSTPYFANVALKFNLKLGGSNHLLDNSKLGLLAQGRTMVVGADVTHPSPGSAGNAPSVASVVASVDHRMGQWPAALRIQPQARQEMIGGLDELFKSRLRLWTKHNKNTYPENILMYRDGVSEGQYQLVLNEELPLLRKACKEMYPASDTKKGLPHITIVIVGKRHNTRFYPTTVQNADRSSNPQNGTVVDRGVTEARNWDFFLQAHSAIQGTARPAHYYIVHDEIFQRTKVSPPFANAADVLENLTHNLCYLYGRATKAVSICPPAYYADLACERARCYLSGVYNPSPAETPAGSVAGSVAAADVDPSMVQVHDNVKNAMFYI</sequence>
<dbReference type="STRING" id="264951.A0A443HNC2"/>
<dbReference type="InterPro" id="IPR003165">
    <property type="entry name" value="Piwi"/>
</dbReference>
<dbReference type="CDD" id="cd02846">
    <property type="entry name" value="PAZ_argonaute_like"/>
    <property type="match status" value="1"/>
</dbReference>
<feature type="domain" description="Piwi" evidence="3">
    <location>
        <begin position="644"/>
        <end position="963"/>
    </location>
</feature>
<dbReference type="InterPro" id="IPR032474">
    <property type="entry name" value="Argonaute_N"/>
</dbReference>
<feature type="region of interest" description="Disordered" evidence="1">
    <location>
        <begin position="1"/>
        <end position="49"/>
    </location>
</feature>
<dbReference type="InterPro" id="IPR014811">
    <property type="entry name" value="ArgoL1"/>
</dbReference>
<dbReference type="GO" id="GO:0003723">
    <property type="term" value="F:RNA binding"/>
    <property type="evidence" value="ECO:0007669"/>
    <property type="project" value="InterPro"/>
</dbReference>
<proteinExistence type="predicted"/>
<organism evidence="4 5">
    <name type="scientific">Byssochlamys spectabilis</name>
    <name type="common">Paecilomyces variotii</name>
    <dbReference type="NCBI Taxonomy" id="264951"/>
    <lineage>
        <taxon>Eukaryota</taxon>
        <taxon>Fungi</taxon>
        <taxon>Dikarya</taxon>
        <taxon>Ascomycota</taxon>
        <taxon>Pezizomycotina</taxon>
        <taxon>Eurotiomycetes</taxon>
        <taxon>Eurotiomycetidae</taxon>
        <taxon>Eurotiales</taxon>
        <taxon>Thermoascaceae</taxon>
        <taxon>Paecilomyces</taxon>
    </lineage>
</organism>
<feature type="compositionally biased region" description="Gly residues" evidence="1">
    <location>
        <begin position="10"/>
        <end position="19"/>
    </location>
</feature>
<dbReference type="SMART" id="SM01163">
    <property type="entry name" value="DUF1785"/>
    <property type="match status" value="1"/>
</dbReference>
<gene>
    <name evidence="4" type="ORF">C8Q69DRAFT_475891</name>
</gene>
<reference evidence="4 5" key="1">
    <citation type="journal article" date="2018" name="Front. Microbiol.">
        <title>Genomic and genetic insights into a cosmopolitan fungus, Paecilomyces variotii (Eurotiales).</title>
        <authorList>
            <person name="Urquhart A.S."/>
            <person name="Mondo S.J."/>
            <person name="Makela M.R."/>
            <person name="Hane J.K."/>
            <person name="Wiebenga A."/>
            <person name="He G."/>
            <person name="Mihaltcheva S."/>
            <person name="Pangilinan J."/>
            <person name="Lipzen A."/>
            <person name="Barry K."/>
            <person name="de Vries R.P."/>
            <person name="Grigoriev I.V."/>
            <person name="Idnurm A."/>
        </authorList>
    </citation>
    <scope>NUCLEOTIDE SEQUENCE [LARGE SCALE GENOMIC DNA]</scope>
    <source>
        <strain evidence="4 5">CBS 101075</strain>
    </source>
</reference>
<name>A0A443HNC2_BYSSP</name>
<dbReference type="Pfam" id="PF02170">
    <property type="entry name" value="PAZ"/>
    <property type="match status" value="1"/>
</dbReference>
<dbReference type="Pfam" id="PF16486">
    <property type="entry name" value="ArgoN"/>
    <property type="match status" value="1"/>
</dbReference>
<dbReference type="CDD" id="cd04657">
    <property type="entry name" value="Piwi_ago-like"/>
    <property type="match status" value="1"/>
</dbReference>
<dbReference type="Pfam" id="PF02171">
    <property type="entry name" value="Piwi"/>
    <property type="match status" value="1"/>
</dbReference>
<dbReference type="Gene3D" id="3.40.50.2300">
    <property type="match status" value="1"/>
</dbReference>
<dbReference type="InterPro" id="IPR036397">
    <property type="entry name" value="RNaseH_sf"/>
</dbReference>
<dbReference type="InterPro" id="IPR036085">
    <property type="entry name" value="PAZ_dom_sf"/>
</dbReference>
<feature type="region of interest" description="Disordered" evidence="1">
    <location>
        <begin position="388"/>
        <end position="419"/>
    </location>
</feature>
<keyword evidence="5" id="KW-1185">Reference proteome</keyword>
<protein>
    <submittedName>
        <fullName evidence="4">RNA interference and gene silencing protein</fullName>
    </submittedName>
</protein>
<dbReference type="InterPro" id="IPR032472">
    <property type="entry name" value="ArgoL2"/>
</dbReference>
<dbReference type="SUPFAM" id="SSF53098">
    <property type="entry name" value="Ribonuclease H-like"/>
    <property type="match status" value="1"/>
</dbReference>
<evidence type="ECO:0000256" key="1">
    <source>
        <dbReference type="SAM" id="MobiDB-lite"/>
    </source>
</evidence>
<comment type="caution">
    <text evidence="4">The sequence shown here is derived from an EMBL/GenBank/DDBJ whole genome shotgun (WGS) entry which is preliminary data.</text>
</comment>
<dbReference type="Gene3D" id="3.30.420.10">
    <property type="entry name" value="Ribonuclease H-like superfamily/Ribonuclease H"/>
    <property type="match status" value="1"/>
</dbReference>